<name>A0A0D2U4S0_CAPO3</name>
<dbReference type="OrthoDB" id="6017654at2759"/>
<keyword evidence="5" id="KW-0963">Cytoplasm</keyword>
<dbReference type="GO" id="GO:0005737">
    <property type="term" value="C:cytoplasm"/>
    <property type="evidence" value="ECO:0007669"/>
    <property type="project" value="UniProtKB-SubCell"/>
</dbReference>
<dbReference type="Proteomes" id="UP000008743">
    <property type="component" value="Unassembled WGS sequence"/>
</dbReference>
<evidence type="ECO:0000259" key="7">
    <source>
        <dbReference type="Pfam" id="PF20929"/>
    </source>
</evidence>
<dbReference type="GO" id="GO:0090443">
    <property type="term" value="C:FAR/SIN/STRIPAK complex"/>
    <property type="evidence" value="ECO:0007669"/>
    <property type="project" value="TreeGrafter"/>
</dbReference>
<accession>A0A0D2U4S0</accession>
<evidence type="ECO:0000256" key="1">
    <source>
        <dbReference type="ARBA" id="ARBA00004202"/>
    </source>
</evidence>
<feature type="domain" description="Programmed cell death protein 10 dimerisation" evidence="7">
    <location>
        <begin position="5"/>
        <end position="59"/>
    </location>
</feature>
<evidence type="ECO:0000313" key="8">
    <source>
        <dbReference type="EMBL" id="KJE90121.1"/>
    </source>
</evidence>
<dbReference type="GO" id="GO:0019901">
    <property type="term" value="F:protein kinase binding"/>
    <property type="evidence" value="ECO:0007669"/>
    <property type="project" value="TreeGrafter"/>
</dbReference>
<evidence type="ECO:0000256" key="5">
    <source>
        <dbReference type="ARBA" id="ARBA00022490"/>
    </source>
</evidence>
<dbReference type="InterPro" id="IPR048288">
    <property type="entry name" value="PDCD10_N"/>
</dbReference>
<proteinExistence type="inferred from homology"/>
<keyword evidence="9" id="KW-1185">Reference proteome</keyword>
<dbReference type="InParanoid" id="A0A0D2U4S0"/>
<dbReference type="Gene3D" id="1.20.120.1950">
    <property type="match status" value="1"/>
</dbReference>
<evidence type="ECO:0000256" key="3">
    <source>
        <dbReference type="ARBA" id="ARBA00009181"/>
    </source>
</evidence>
<evidence type="ECO:0000313" key="9">
    <source>
        <dbReference type="Proteomes" id="UP000008743"/>
    </source>
</evidence>
<dbReference type="PANTHER" id="PTHR13250:SF1">
    <property type="entry name" value="PROGRAMMED CELL DEATH PROTEIN 10"/>
    <property type="match status" value="1"/>
</dbReference>
<organism evidence="8 9">
    <name type="scientific">Capsaspora owczarzaki (strain ATCC 30864)</name>
    <dbReference type="NCBI Taxonomy" id="595528"/>
    <lineage>
        <taxon>Eukaryota</taxon>
        <taxon>Filasterea</taxon>
        <taxon>Capsaspora</taxon>
    </lineage>
</organism>
<gene>
    <name evidence="8" type="ORF">CAOG_001471</name>
</gene>
<keyword evidence="4" id="KW-1003">Cell membrane</keyword>
<evidence type="ECO:0000256" key="2">
    <source>
        <dbReference type="ARBA" id="ARBA00004496"/>
    </source>
</evidence>
<dbReference type="OMA" id="YQCLYSG"/>
<dbReference type="RefSeq" id="XP_004364339.1">
    <property type="nucleotide sequence ID" value="XM_004364282.2"/>
</dbReference>
<comment type="similarity">
    <text evidence="3">Belongs to the PDCD10 family.</text>
</comment>
<dbReference type="InterPro" id="IPR053750">
    <property type="entry name" value="PDCD10_Homolog"/>
</dbReference>
<dbReference type="PhylomeDB" id="A0A0D2U4S0"/>
<evidence type="ECO:0000256" key="4">
    <source>
        <dbReference type="ARBA" id="ARBA00022475"/>
    </source>
</evidence>
<dbReference type="InterPro" id="IPR009652">
    <property type="entry name" value="PDCD10"/>
</dbReference>
<dbReference type="Pfam" id="PF20929">
    <property type="entry name" value="PDCD10_N"/>
    <property type="match status" value="1"/>
</dbReference>
<dbReference type="AlphaFoldDB" id="A0A0D2U4S0"/>
<dbReference type="STRING" id="595528.A0A0D2U4S0"/>
<dbReference type="PANTHER" id="PTHR13250">
    <property type="entry name" value="TF-1 CELL APOPTOSIS RELATED PROTEIN-15"/>
    <property type="match status" value="1"/>
</dbReference>
<dbReference type="Pfam" id="PF06840">
    <property type="entry name" value="PDC10_C"/>
    <property type="match status" value="1"/>
</dbReference>
<dbReference type="EMBL" id="KE346361">
    <property type="protein sequence ID" value="KJE90121.1"/>
    <property type="molecule type" value="Genomic_DNA"/>
</dbReference>
<keyword evidence="6" id="KW-0472">Membrane</keyword>
<evidence type="ECO:0000256" key="6">
    <source>
        <dbReference type="ARBA" id="ARBA00023136"/>
    </source>
</evidence>
<reference evidence="9" key="1">
    <citation type="submission" date="2011-02" db="EMBL/GenBank/DDBJ databases">
        <title>The Genome Sequence of Capsaspora owczarzaki ATCC 30864.</title>
        <authorList>
            <person name="Russ C."/>
            <person name="Cuomo C."/>
            <person name="Burger G."/>
            <person name="Gray M.W."/>
            <person name="Holland P.W.H."/>
            <person name="King N."/>
            <person name="Lang F.B.F."/>
            <person name="Roger A.J."/>
            <person name="Ruiz-Trillo I."/>
            <person name="Young S.K."/>
            <person name="Zeng Q."/>
            <person name="Gargeya S."/>
            <person name="Alvarado L."/>
            <person name="Berlin A."/>
            <person name="Chapman S.B."/>
            <person name="Chen Z."/>
            <person name="Freedman E."/>
            <person name="Gellesch M."/>
            <person name="Goldberg J."/>
            <person name="Griggs A."/>
            <person name="Gujja S."/>
            <person name="Heilman E."/>
            <person name="Heiman D."/>
            <person name="Howarth C."/>
            <person name="Mehta T."/>
            <person name="Neiman D."/>
            <person name="Pearson M."/>
            <person name="Roberts A."/>
            <person name="Saif S."/>
            <person name="Shea T."/>
            <person name="Shenoy N."/>
            <person name="Sisk P."/>
            <person name="Stolte C."/>
            <person name="Sykes S."/>
            <person name="White J."/>
            <person name="Yandava C."/>
            <person name="Haas B."/>
            <person name="Nusbaum C."/>
            <person name="Birren B."/>
        </authorList>
    </citation>
    <scope>NUCLEOTIDE SEQUENCE</scope>
    <source>
        <strain evidence="9">ATCC 30864</strain>
    </source>
</reference>
<comment type="subcellular location">
    <subcellularLocation>
        <location evidence="1">Cell membrane</location>
        <topology evidence="1">Peripheral membrane protein</topology>
    </subcellularLocation>
    <subcellularLocation>
        <location evidence="2">Cytoplasm</location>
    </subcellularLocation>
</comment>
<dbReference type="GO" id="GO:0005886">
    <property type="term" value="C:plasma membrane"/>
    <property type="evidence" value="ECO:0007669"/>
    <property type="project" value="UniProtKB-SubCell"/>
</dbReference>
<dbReference type="eggNOG" id="KOG4025">
    <property type="taxonomic scope" value="Eukaryota"/>
</dbReference>
<protein>
    <recommendedName>
        <fullName evidence="7">Programmed cell death protein 10 dimerisation domain-containing protein</fullName>
    </recommendedName>
</protein>
<sequence>MATHSAFAFDTVVRSALDKVLAEDDSVAPAIETLRAAFERAEQAQMGLVHSIVESILESDLDAASLGKFREAGKVAKMTESDIQQVLALGTKLVTTLQNLRSQITEKSTFLVAIKQIAGAIKIFLDSVGKVTVTDEGLANHKRLLEDHKKIFIKTSKSFSDTLKGYFKEEFDQGAVFSSADVLIRETTQLMQTLKA</sequence>
<dbReference type="GO" id="GO:1903358">
    <property type="term" value="P:regulation of Golgi organization"/>
    <property type="evidence" value="ECO:0007669"/>
    <property type="project" value="TreeGrafter"/>
</dbReference>